<evidence type="ECO:0000313" key="6">
    <source>
        <dbReference type="EMBL" id="EDV35818.2"/>
    </source>
</evidence>
<feature type="coiled-coil region" evidence="2">
    <location>
        <begin position="10"/>
        <end position="37"/>
    </location>
</feature>
<dbReference type="AlphaFoldDB" id="B3MH59"/>
<feature type="compositionally biased region" description="Basic and acidic residues" evidence="3">
    <location>
        <begin position="409"/>
        <end position="441"/>
    </location>
</feature>
<dbReference type="GO" id="GO:0048471">
    <property type="term" value="C:perinuclear region of cytoplasm"/>
    <property type="evidence" value="ECO:0007669"/>
    <property type="project" value="EnsemblMetazoa"/>
</dbReference>
<dbReference type="GO" id="GO:0007319">
    <property type="term" value="P:negative regulation of oskar mRNA translation"/>
    <property type="evidence" value="ECO:0007669"/>
    <property type="project" value="EnsemblMetazoa"/>
</dbReference>
<dbReference type="PROSITE" id="PS50304">
    <property type="entry name" value="TUDOR"/>
    <property type="match status" value="1"/>
</dbReference>
<dbReference type="GO" id="GO:0141009">
    <property type="term" value="P:transposable element silencing by piRNA-mediated mRNA destabilization"/>
    <property type="evidence" value="ECO:0007669"/>
    <property type="project" value="EnsemblMetazoa"/>
</dbReference>
<evidence type="ECO:0000256" key="2">
    <source>
        <dbReference type="SAM" id="Coils"/>
    </source>
</evidence>
<keyword evidence="2" id="KW-0175">Coiled coil</keyword>
<dbReference type="InParanoid" id="B3MH59"/>
<dbReference type="Proteomes" id="UP000007801">
    <property type="component" value="Unassembled WGS sequence"/>
</dbReference>
<keyword evidence="7" id="KW-1185">Reference proteome</keyword>
<name>B3MH59_DROAN</name>
<dbReference type="SMART" id="SM00333">
    <property type="entry name" value="TUDOR"/>
    <property type="match status" value="2"/>
</dbReference>
<evidence type="ECO:0000259" key="5">
    <source>
        <dbReference type="PROSITE" id="PS50304"/>
    </source>
</evidence>
<reference evidence="6 7" key="1">
    <citation type="journal article" date="2007" name="Nature">
        <title>Evolution of genes and genomes on the Drosophila phylogeny.</title>
        <authorList>
            <consortium name="Drosophila 12 Genomes Consortium"/>
            <person name="Clark A.G."/>
            <person name="Eisen M.B."/>
            <person name="Smith D.R."/>
            <person name="Bergman C.M."/>
            <person name="Oliver B."/>
            <person name="Markow T.A."/>
            <person name="Kaufman T.C."/>
            <person name="Kellis M."/>
            <person name="Gelbart W."/>
            <person name="Iyer V.N."/>
            <person name="Pollard D.A."/>
            <person name="Sackton T.B."/>
            <person name="Larracuente A.M."/>
            <person name="Singh N.D."/>
            <person name="Abad J.P."/>
            <person name="Abt D.N."/>
            <person name="Adryan B."/>
            <person name="Aguade M."/>
            <person name="Akashi H."/>
            <person name="Anderson W.W."/>
            <person name="Aquadro C.F."/>
            <person name="Ardell D.H."/>
            <person name="Arguello R."/>
            <person name="Artieri C.G."/>
            <person name="Barbash D.A."/>
            <person name="Barker D."/>
            <person name="Barsanti P."/>
            <person name="Batterham P."/>
            <person name="Batzoglou S."/>
            <person name="Begun D."/>
            <person name="Bhutkar A."/>
            <person name="Blanco E."/>
            <person name="Bosak S.A."/>
            <person name="Bradley R.K."/>
            <person name="Brand A.D."/>
            <person name="Brent M.R."/>
            <person name="Brooks A.N."/>
            <person name="Brown R.H."/>
            <person name="Butlin R.K."/>
            <person name="Caggese C."/>
            <person name="Calvi B.R."/>
            <person name="Bernardo de Carvalho A."/>
            <person name="Caspi A."/>
            <person name="Castrezana S."/>
            <person name="Celniker S.E."/>
            <person name="Chang J.L."/>
            <person name="Chapple C."/>
            <person name="Chatterji S."/>
            <person name="Chinwalla A."/>
            <person name="Civetta A."/>
            <person name="Clifton S.W."/>
            <person name="Comeron J.M."/>
            <person name="Costello J.C."/>
            <person name="Coyne J.A."/>
            <person name="Daub J."/>
            <person name="David R.G."/>
            <person name="Delcher A.L."/>
            <person name="Delehaunty K."/>
            <person name="Do C.B."/>
            <person name="Ebling H."/>
            <person name="Edwards K."/>
            <person name="Eickbush T."/>
            <person name="Evans J.D."/>
            <person name="Filipski A."/>
            <person name="Findeiss S."/>
            <person name="Freyhult E."/>
            <person name="Fulton L."/>
            <person name="Fulton R."/>
            <person name="Garcia A.C."/>
            <person name="Gardiner A."/>
            <person name="Garfield D.A."/>
            <person name="Garvin B.E."/>
            <person name="Gibson G."/>
            <person name="Gilbert D."/>
            <person name="Gnerre S."/>
            <person name="Godfrey J."/>
            <person name="Good R."/>
            <person name="Gotea V."/>
            <person name="Gravely B."/>
            <person name="Greenberg A.J."/>
            <person name="Griffiths-Jones S."/>
            <person name="Gross S."/>
            <person name="Guigo R."/>
            <person name="Gustafson E.A."/>
            <person name="Haerty W."/>
            <person name="Hahn M.W."/>
            <person name="Halligan D.L."/>
            <person name="Halpern A.L."/>
            <person name="Halter G.M."/>
            <person name="Han M.V."/>
            <person name="Heger A."/>
            <person name="Hillier L."/>
            <person name="Hinrichs A.S."/>
            <person name="Holmes I."/>
            <person name="Hoskins R.A."/>
            <person name="Hubisz M.J."/>
            <person name="Hultmark D."/>
            <person name="Huntley M.A."/>
            <person name="Jaffe D.B."/>
            <person name="Jagadeeshan S."/>
            <person name="Jeck W.R."/>
            <person name="Johnson J."/>
            <person name="Jones C.D."/>
            <person name="Jordan W.C."/>
            <person name="Karpen G.H."/>
            <person name="Kataoka E."/>
            <person name="Keightley P.D."/>
            <person name="Kheradpour P."/>
            <person name="Kirkness E.F."/>
            <person name="Koerich L.B."/>
            <person name="Kristiansen K."/>
            <person name="Kudrna D."/>
            <person name="Kulathinal R.J."/>
            <person name="Kumar S."/>
            <person name="Kwok R."/>
            <person name="Lander E."/>
            <person name="Langley C.H."/>
            <person name="Lapoint R."/>
            <person name="Lazzaro B.P."/>
            <person name="Lee S.J."/>
            <person name="Levesque L."/>
            <person name="Li R."/>
            <person name="Lin C.F."/>
            <person name="Lin M.F."/>
            <person name="Lindblad-Toh K."/>
            <person name="Llopart A."/>
            <person name="Long M."/>
            <person name="Low L."/>
            <person name="Lozovsky E."/>
            <person name="Lu J."/>
            <person name="Luo M."/>
            <person name="Machado C.A."/>
            <person name="Makalowski W."/>
            <person name="Marzo M."/>
            <person name="Matsuda M."/>
            <person name="Matzkin L."/>
            <person name="McAllister B."/>
            <person name="McBride C.S."/>
            <person name="McKernan B."/>
            <person name="McKernan K."/>
            <person name="Mendez-Lago M."/>
            <person name="Minx P."/>
            <person name="Mollenhauer M.U."/>
            <person name="Montooth K."/>
            <person name="Mount S.M."/>
            <person name="Mu X."/>
            <person name="Myers E."/>
            <person name="Negre B."/>
            <person name="Newfeld S."/>
            <person name="Nielsen R."/>
            <person name="Noor M.A."/>
            <person name="O'Grady P."/>
            <person name="Pachter L."/>
            <person name="Papaceit M."/>
            <person name="Parisi M.J."/>
            <person name="Parisi M."/>
            <person name="Parts L."/>
            <person name="Pedersen J.S."/>
            <person name="Pesole G."/>
            <person name="Phillippy A.M."/>
            <person name="Ponting C.P."/>
            <person name="Pop M."/>
            <person name="Porcelli D."/>
            <person name="Powell J.R."/>
            <person name="Prohaska S."/>
            <person name="Pruitt K."/>
            <person name="Puig M."/>
            <person name="Quesneville H."/>
            <person name="Ram K.R."/>
            <person name="Rand D."/>
            <person name="Rasmussen M.D."/>
            <person name="Reed L.K."/>
            <person name="Reenan R."/>
            <person name="Reily A."/>
            <person name="Remington K.A."/>
            <person name="Rieger T.T."/>
            <person name="Ritchie M.G."/>
            <person name="Robin C."/>
            <person name="Rogers Y.H."/>
            <person name="Rohde C."/>
            <person name="Rozas J."/>
            <person name="Rubenfield M.J."/>
            <person name="Ruiz A."/>
            <person name="Russo S."/>
            <person name="Salzberg S.L."/>
            <person name="Sanchez-Gracia A."/>
            <person name="Saranga D.J."/>
            <person name="Sato H."/>
            <person name="Schaeffer S.W."/>
            <person name="Schatz M.C."/>
            <person name="Schlenke T."/>
            <person name="Schwartz R."/>
            <person name="Segarra C."/>
            <person name="Singh R.S."/>
            <person name="Sirot L."/>
            <person name="Sirota M."/>
            <person name="Sisneros N.B."/>
            <person name="Smith C.D."/>
            <person name="Smith T.F."/>
            <person name="Spieth J."/>
            <person name="Stage D.E."/>
            <person name="Stark A."/>
            <person name="Stephan W."/>
            <person name="Strausberg R.L."/>
            <person name="Strempel S."/>
            <person name="Sturgill D."/>
            <person name="Sutton G."/>
            <person name="Sutton G.G."/>
            <person name="Tao W."/>
            <person name="Teichmann S."/>
            <person name="Tobari Y.N."/>
            <person name="Tomimura Y."/>
            <person name="Tsolas J.M."/>
            <person name="Valente V.L."/>
            <person name="Venter E."/>
            <person name="Venter J.C."/>
            <person name="Vicario S."/>
            <person name="Vieira F.G."/>
            <person name="Vilella A.J."/>
            <person name="Villasante A."/>
            <person name="Walenz B."/>
            <person name="Wang J."/>
            <person name="Wasserman M."/>
            <person name="Watts T."/>
            <person name="Wilson D."/>
            <person name="Wilson R.K."/>
            <person name="Wing R.A."/>
            <person name="Wolfner M.F."/>
            <person name="Wong A."/>
            <person name="Wong G.K."/>
            <person name="Wu C.I."/>
            <person name="Wu G."/>
            <person name="Yamamoto D."/>
            <person name="Yang H.P."/>
            <person name="Yang S.P."/>
            <person name="Yorke J.A."/>
            <person name="Yoshida K."/>
            <person name="Zdobnov E."/>
            <person name="Zhang P."/>
            <person name="Zhang Y."/>
            <person name="Zimin A.V."/>
            <person name="Baldwin J."/>
            <person name="Abdouelleil A."/>
            <person name="Abdulkadir J."/>
            <person name="Abebe A."/>
            <person name="Abera B."/>
            <person name="Abreu J."/>
            <person name="Acer S.C."/>
            <person name="Aftuck L."/>
            <person name="Alexander A."/>
            <person name="An P."/>
            <person name="Anderson E."/>
            <person name="Anderson S."/>
            <person name="Arachi H."/>
            <person name="Azer M."/>
            <person name="Bachantsang P."/>
            <person name="Barry A."/>
            <person name="Bayul T."/>
            <person name="Berlin A."/>
            <person name="Bessette D."/>
            <person name="Bloom T."/>
            <person name="Blye J."/>
            <person name="Boguslavskiy L."/>
            <person name="Bonnet C."/>
            <person name="Boukhgalter B."/>
            <person name="Bourzgui I."/>
            <person name="Brown A."/>
            <person name="Cahill P."/>
            <person name="Channer S."/>
            <person name="Cheshatsang Y."/>
            <person name="Chuda L."/>
            <person name="Citroen M."/>
            <person name="Collymore A."/>
            <person name="Cooke P."/>
            <person name="Costello M."/>
            <person name="D'Aco K."/>
            <person name="Daza R."/>
            <person name="De Haan G."/>
            <person name="DeGray S."/>
            <person name="DeMaso C."/>
            <person name="Dhargay N."/>
            <person name="Dooley K."/>
            <person name="Dooley E."/>
            <person name="Doricent M."/>
            <person name="Dorje P."/>
            <person name="Dorjee K."/>
            <person name="Dupes A."/>
            <person name="Elong R."/>
            <person name="Falk J."/>
            <person name="Farina A."/>
            <person name="Faro S."/>
            <person name="Ferguson D."/>
            <person name="Fisher S."/>
            <person name="Foley C.D."/>
            <person name="Franke A."/>
            <person name="Friedrich D."/>
            <person name="Gadbois L."/>
            <person name="Gearin G."/>
            <person name="Gearin C.R."/>
            <person name="Giannoukos G."/>
            <person name="Goode T."/>
            <person name="Graham J."/>
            <person name="Grandbois E."/>
            <person name="Grewal S."/>
            <person name="Gyaltsen K."/>
            <person name="Hafez N."/>
            <person name="Hagos B."/>
            <person name="Hall J."/>
            <person name="Henson C."/>
            <person name="Hollinger A."/>
            <person name="Honan T."/>
            <person name="Huard M.D."/>
            <person name="Hughes L."/>
            <person name="Hurhula B."/>
            <person name="Husby M.E."/>
            <person name="Kamat A."/>
            <person name="Kanga B."/>
            <person name="Kashin S."/>
            <person name="Khazanovich D."/>
            <person name="Kisner P."/>
            <person name="Lance K."/>
            <person name="Lara M."/>
            <person name="Lee W."/>
            <person name="Lennon N."/>
            <person name="Letendre F."/>
            <person name="LeVine R."/>
            <person name="Lipovsky A."/>
            <person name="Liu X."/>
            <person name="Liu J."/>
            <person name="Liu S."/>
            <person name="Lokyitsang T."/>
            <person name="Lokyitsang Y."/>
            <person name="Lubonja R."/>
            <person name="Lui A."/>
            <person name="MacDonald P."/>
            <person name="Magnisalis V."/>
            <person name="Maru K."/>
            <person name="Matthews C."/>
            <person name="McCusker W."/>
            <person name="McDonough S."/>
            <person name="Mehta T."/>
            <person name="Meldrim J."/>
            <person name="Meneus L."/>
            <person name="Mihai O."/>
            <person name="Mihalev A."/>
            <person name="Mihova T."/>
            <person name="Mittelman R."/>
            <person name="Mlenga V."/>
            <person name="Montmayeur A."/>
            <person name="Mulrain L."/>
            <person name="Navidi A."/>
            <person name="Naylor J."/>
            <person name="Negash T."/>
            <person name="Nguyen T."/>
            <person name="Nguyen N."/>
            <person name="Nicol R."/>
            <person name="Norbu C."/>
            <person name="Norbu N."/>
            <person name="Novod N."/>
            <person name="O'Neill B."/>
            <person name="Osman S."/>
            <person name="Markiewicz E."/>
            <person name="Oyono O.L."/>
            <person name="Patti C."/>
            <person name="Phunkhang P."/>
            <person name="Pierre F."/>
            <person name="Priest M."/>
            <person name="Raghuraman S."/>
            <person name="Rege F."/>
            <person name="Reyes R."/>
            <person name="Rise C."/>
            <person name="Rogov P."/>
            <person name="Ross K."/>
            <person name="Ryan E."/>
            <person name="Settipalli S."/>
            <person name="Shea T."/>
            <person name="Sherpa N."/>
            <person name="Shi L."/>
            <person name="Shih D."/>
            <person name="Sparrow T."/>
            <person name="Spaulding J."/>
            <person name="Stalker J."/>
            <person name="Stange-Thomann N."/>
            <person name="Stavropoulos S."/>
            <person name="Stone C."/>
            <person name="Strader C."/>
            <person name="Tesfaye S."/>
            <person name="Thomson T."/>
            <person name="Thoulutsang Y."/>
            <person name="Thoulutsang D."/>
            <person name="Topham K."/>
            <person name="Topping I."/>
            <person name="Tsamla T."/>
            <person name="Vassiliev H."/>
            <person name="Vo A."/>
            <person name="Wangchuk T."/>
            <person name="Wangdi T."/>
            <person name="Weiand M."/>
            <person name="Wilkinson J."/>
            <person name="Wilson A."/>
            <person name="Yadav S."/>
            <person name="Young G."/>
            <person name="Yu Q."/>
            <person name="Zembek L."/>
            <person name="Zhong D."/>
            <person name="Zimmer A."/>
            <person name="Zwirko Z."/>
            <person name="Jaffe D.B."/>
            <person name="Alvarez P."/>
            <person name="Brockman W."/>
            <person name="Butler J."/>
            <person name="Chin C."/>
            <person name="Gnerre S."/>
            <person name="Grabherr M."/>
            <person name="Kleber M."/>
            <person name="Mauceli E."/>
            <person name="MacCallum I."/>
        </authorList>
    </citation>
    <scope>NUCLEOTIDE SEQUENCE [LARGE SCALE GENOMIC DNA]</scope>
    <source>
        <strain evidence="7">Tucson 14024-0371.13</strain>
    </source>
</reference>
<evidence type="ECO:0008006" key="8">
    <source>
        <dbReference type="Google" id="ProtNLM"/>
    </source>
</evidence>
<dbReference type="GO" id="GO:0007310">
    <property type="term" value="P:oocyte dorsal/ventral axis specification"/>
    <property type="evidence" value="ECO:0007669"/>
    <property type="project" value="EnsemblMetazoa"/>
</dbReference>
<dbReference type="InterPro" id="IPR000571">
    <property type="entry name" value="Znf_CCCH"/>
</dbReference>
<dbReference type="GO" id="GO:0008270">
    <property type="term" value="F:zinc ion binding"/>
    <property type="evidence" value="ECO:0007669"/>
    <property type="project" value="UniProtKB-KW"/>
</dbReference>
<dbReference type="GO" id="GO:0140965">
    <property type="term" value="P:secondary piRNA processing"/>
    <property type="evidence" value="ECO:0007669"/>
    <property type="project" value="EnsemblMetazoa"/>
</dbReference>
<dbReference type="PANTHER" id="PTHR22948">
    <property type="entry name" value="TUDOR DOMAIN CONTAINING PROTEIN"/>
    <property type="match status" value="1"/>
</dbReference>
<dbReference type="GeneID" id="6495506"/>
<evidence type="ECO:0000313" key="7">
    <source>
        <dbReference type="Proteomes" id="UP000007801"/>
    </source>
</evidence>
<dbReference type="Pfam" id="PF24047">
    <property type="entry name" value="Tudor_krimper_1st"/>
    <property type="match status" value="1"/>
</dbReference>
<proteinExistence type="predicted"/>
<organism evidence="6 7">
    <name type="scientific">Drosophila ananassae</name>
    <name type="common">Fruit fly</name>
    <dbReference type="NCBI Taxonomy" id="7217"/>
    <lineage>
        <taxon>Eukaryota</taxon>
        <taxon>Metazoa</taxon>
        <taxon>Ecdysozoa</taxon>
        <taxon>Arthropoda</taxon>
        <taxon>Hexapoda</taxon>
        <taxon>Insecta</taxon>
        <taxon>Pterygota</taxon>
        <taxon>Neoptera</taxon>
        <taxon>Endopterygota</taxon>
        <taxon>Diptera</taxon>
        <taxon>Brachycera</taxon>
        <taxon>Muscomorpha</taxon>
        <taxon>Ephydroidea</taxon>
        <taxon>Drosophilidae</taxon>
        <taxon>Drosophila</taxon>
        <taxon>Sophophora</taxon>
    </lineage>
</organism>
<dbReference type="SUPFAM" id="SSF63748">
    <property type="entry name" value="Tudor/PWWP/MBT"/>
    <property type="match status" value="2"/>
</dbReference>
<feature type="compositionally biased region" description="Basic and acidic residues" evidence="3">
    <location>
        <begin position="455"/>
        <end position="474"/>
    </location>
</feature>
<protein>
    <recommendedName>
        <fullName evidence="8">C3H1-type domain-containing protein</fullName>
    </recommendedName>
</protein>
<dbReference type="InterPro" id="IPR050621">
    <property type="entry name" value="Tudor_domain_containing"/>
</dbReference>
<dbReference type="GO" id="GO:0043186">
    <property type="term" value="C:P granule"/>
    <property type="evidence" value="ECO:0007669"/>
    <property type="project" value="EnsemblMetazoa"/>
</dbReference>
<dbReference type="Gene3D" id="2.30.30.140">
    <property type="match status" value="2"/>
</dbReference>
<dbReference type="PANTHER" id="PTHR22948:SF29">
    <property type="entry name" value="FI02030P-RELATED"/>
    <property type="match status" value="1"/>
</dbReference>
<feature type="region of interest" description="Disordered" evidence="3">
    <location>
        <begin position="393"/>
        <end position="474"/>
    </location>
</feature>
<sequence>MELDDILAIKSLCDQNINKLQNNLLSYQREVEQVRKFLTERWEKVERVDGRLITLHDRLLTSLSDVNAYAVKLSLQIKLNRPGMLKDDEKHQVLSTREEAAKHSQRSAIEDAASIEKPYEQTLDCAVDLSKKHDLDERDLTSSPQNHSDSLVVSMHSSWVIGPPENLQPKMPPIKADPRPASSAKLPKIPIKPRERSLLPPSGGRQRTSNEIYEEIRKNMTDFPQKKVVTATVMNRNIADNCFFVAKWGPDSKPIQQLLEGKVPLEEVEQLPDYGDIFAVYDCSSSCIPRVVINAASEDGTYEAYLIDYGEHIRLMGNETIFQLPEHIKQLPAEAVKCHLTNGDVNSLSKFVYQDIELKILDNNGIDLVVELLDKNLKQVDLQKSTNELRFQIDSTKDSTNDSNNNLTSKDDINDYSEHSSEESTKDYTKASSEHSSKDSIKGSSNRDCSQDSSKIFDKESRVESLPQDRHSSFKATEEEMAILNEIEEGTSDPLKALLGYHPTDEQRICKFYDPELNGCFKGNSCRLVHEPFAPHGATKDVQVAGALPETEFDAPVAQQVGSKVRMQVTYINSPTEVYAQFIDGNTPLVWDKNDIPETKCSLKDKPHTLDIVLALYCDGCYYRAQIVDELDAEYKIFYVDYGNTEFVPLHHLAPCPDSERLKPYRAISCHIEGVYRSMNHRMSSEGVEFMKSKLLNMEMDVKLVARLPDGFLVRFLNEYSDVTQLLIKRGYAHPAEGPTRRYVEQEILDNDY</sequence>
<dbReference type="EMBL" id="CH902619">
    <property type="protein sequence ID" value="EDV35818.2"/>
    <property type="molecule type" value="Genomic_DNA"/>
</dbReference>
<evidence type="ECO:0000259" key="4">
    <source>
        <dbReference type="PROSITE" id="PS50103"/>
    </source>
</evidence>
<dbReference type="InterPro" id="IPR002999">
    <property type="entry name" value="Tudor"/>
</dbReference>
<dbReference type="STRING" id="7217.B3MH59"/>
<feature type="zinc finger region" description="C3H1-type" evidence="1">
    <location>
        <begin position="504"/>
        <end position="533"/>
    </location>
</feature>
<keyword evidence="1" id="KW-0862">Zinc</keyword>
<dbReference type="HOGENOM" id="CLU_369740_0_0_1"/>
<dbReference type="GO" id="GO:0030717">
    <property type="term" value="P:oocyte karyosome formation"/>
    <property type="evidence" value="ECO:0007669"/>
    <property type="project" value="EnsemblMetazoa"/>
</dbReference>
<feature type="compositionally biased region" description="Polar residues" evidence="3">
    <location>
        <begin position="442"/>
        <end position="454"/>
    </location>
</feature>
<keyword evidence="1" id="KW-0479">Metal-binding</keyword>
<dbReference type="OrthoDB" id="10052065at2759"/>
<feature type="domain" description="C3H1-type" evidence="4">
    <location>
        <begin position="504"/>
        <end position="533"/>
    </location>
</feature>
<accession>B3MH59</accession>
<evidence type="ECO:0000256" key="1">
    <source>
        <dbReference type="PROSITE-ProRule" id="PRU00723"/>
    </source>
</evidence>
<keyword evidence="1" id="KW-0863">Zinc-finger</keyword>
<dbReference type="InterPro" id="IPR035437">
    <property type="entry name" value="SNase_OB-fold_sf"/>
</dbReference>
<gene>
    <name evidence="6" type="primary">Dana\GF12657</name>
    <name evidence="6" type="synonym">dana_GLEANR_12675</name>
    <name evidence="6" type="ORF">GF12657</name>
</gene>
<dbReference type="Pfam" id="PF00567">
    <property type="entry name" value="TUDOR"/>
    <property type="match status" value="1"/>
</dbReference>
<feature type="domain" description="Tudor" evidence="5">
    <location>
        <begin position="606"/>
        <end position="663"/>
    </location>
</feature>
<dbReference type="KEGG" id="dan:6495506"/>
<dbReference type="FunCoup" id="B3MH59">
    <property type="interactions" value="61"/>
</dbReference>
<dbReference type="eggNOG" id="KOG2039">
    <property type="taxonomic scope" value="Eukaryota"/>
</dbReference>
<dbReference type="InterPro" id="IPR056482">
    <property type="entry name" value="Tudor_krimper_1st"/>
</dbReference>
<dbReference type="Gene3D" id="2.40.50.90">
    <property type="match status" value="1"/>
</dbReference>
<feature type="region of interest" description="Disordered" evidence="3">
    <location>
        <begin position="165"/>
        <end position="209"/>
    </location>
</feature>
<dbReference type="PROSITE" id="PS50103">
    <property type="entry name" value="ZF_C3H1"/>
    <property type="match status" value="1"/>
</dbReference>
<evidence type="ECO:0000256" key="3">
    <source>
        <dbReference type="SAM" id="MobiDB-lite"/>
    </source>
</evidence>